<dbReference type="EMBL" id="CP003654">
    <property type="protein sequence ID" value="AFZ38184.1"/>
    <property type="molecule type" value="Genomic_DNA"/>
</dbReference>
<evidence type="ECO:0000313" key="3">
    <source>
        <dbReference type="Proteomes" id="UP000010473"/>
    </source>
</evidence>
<name>K9Y1I2_STAC7</name>
<dbReference type="RefSeq" id="WP_015212088.1">
    <property type="nucleotide sequence ID" value="NC_019765.1"/>
</dbReference>
<reference evidence="3" key="1">
    <citation type="journal article" date="2013" name="Proc. Natl. Acad. Sci. U.S.A.">
        <title>Improving the coverage of the cyanobacterial phylum using diversity-driven genome sequencing.</title>
        <authorList>
            <person name="Shih P.M."/>
            <person name="Wu D."/>
            <person name="Latifi A."/>
            <person name="Axen S.D."/>
            <person name="Fewer D.P."/>
            <person name="Talla E."/>
            <person name="Calteau A."/>
            <person name="Cai F."/>
            <person name="Tandeau de Marsac N."/>
            <person name="Rippka R."/>
            <person name="Herdman M."/>
            <person name="Sivonen K."/>
            <person name="Coursin T."/>
            <person name="Laurent T."/>
            <person name="Goodwin L."/>
            <person name="Nolan M."/>
            <person name="Davenport K.W."/>
            <person name="Han C.S."/>
            <person name="Rubin E.M."/>
            <person name="Eisen J.A."/>
            <person name="Woyke T."/>
            <person name="Gugger M."/>
            <person name="Kerfeld C.A."/>
        </authorList>
    </citation>
    <scope>NUCLEOTIDE SEQUENCE [LARGE SCALE GENOMIC DNA]</scope>
    <source>
        <strain evidence="3">ATCC 29371 / PCC 7437</strain>
        <plasmid evidence="3">Plasmid pSTA7437.01</plasmid>
    </source>
</reference>
<gene>
    <name evidence="2" type="ordered locus">Sta7437_4743</name>
</gene>
<keyword evidence="3" id="KW-1185">Reference proteome</keyword>
<feature type="compositionally biased region" description="Polar residues" evidence="1">
    <location>
        <begin position="133"/>
        <end position="142"/>
    </location>
</feature>
<dbReference type="AlphaFoldDB" id="K9Y1I2"/>
<feature type="compositionally biased region" description="Basic and acidic residues" evidence="1">
    <location>
        <begin position="1"/>
        <end position="11"/>
    </location>
</feature>
<dbReference type="HOGENOM" id="CLU_1814637_0_0_3"/>
<sequence>MDTRTTSRQDFESVSQQSGELELEEENTPATPFTLSKSIKDTEHFSKVCDAVCAGNSVLVLGEAGTGKGDFALALHQELSGEFNSAIATYKGSLKKFFIAIAFQLDIPTTETQYNKNGDPTGEKDLTVDDTVGESNQEKIQT</sequence>
<dbReference type="KEGG" id="scs:Sta7437_4743"/>
<dbReference type="OrthoDB" id="423541at2"/>
<evidence type="ECO:0000313" key="2">
    <source>
        <dbReference type="EMBL" id="AFZ38184.1"/>
    </source>
</evidence>
<keyword evidence="2" id="KW-0614">Plasmid</keyword>
<dbReference type="Proteomes" id="UP000010473">
    <property type="component" value="Plasmid pSTA7437.01"/>
</dbReference>
<feature type="region of interest" description="Disordered" evidence="1">
    <location>
        <begin position="1"/>
        <end position="34"/>
    </location>
</feature>
<dbReference type="Gene3D" id="3.40.50.300">
    <property type="entry name" value="P-loop containing nucleotide triphosphate hydrolases"/>
    <property type="match status" value="1"/>
</dbReference>
<feature type="region of interest" description="Disordered" evidence="1">
    <location>
        <begin position="110"/>
        <end position="142"/>
    </location>
</feature>
<dbReference type="SUPFAM" id="SSF52540">
    <property type="entry name" value="P-loop containing nucleoside triphosphate hydrolases"/>
    <property type="match status" value="1"/>
</dbReference>
<dbReference type="InterPro" id="IPR027417">
    <property type="entry name" value="P-loop_NTPase"/>
</dbReference>
<geneLocation type="plasmid" evidence="2 3">
    <name>pSTA7437.01</name>
</geneLocation>
<accession>K9Y1I2</accession>
<protein>
    <submittedName>
        <fullName evidence="2">Uncharacterized protein</fullName>
    </submittedName>
</protein>
<organism evidence="2 3">
    <name type="scientific">Stanieria cyanosphaera (strain ATCC 29371 / PCC 7437)</name>
    <dbReference type="NCBI Taxonomy" id="111780"/>
    <lineage>
        <taxon>Bacteria</taxon>
        <taxon>Bacillati</taxon>
        <taxon>Cyanobacteriota</taxon>
        <taxon>Cyanophyceae</taxon>
        <taxon>Pleurocapsales</taxon>
        <taxon>Dermocarpellaceae</taxon>
        <taxon>Stanieria</taxon>
    </lineage>
</organism>
<proteinExistence type="predicted"/>
<evidence type="ECO:0000256" key="1">
    <source>
        <dbReference type="SAM" id="MobiDB-lite"/>
    </source>
</evidence>